<dbReference type="PANTHER" id="PTHR30627">
    <property type="entry name" value="PEPTIDOGLYCAN D,D-TRANSPEPTIDASE"/>
    <property type="match status" value="1"/>
</dbReference>
<dbReference type="InterPro" id="IPR054120">
    <property type="entry name" value="PBPA_dimer"/>
</dbReference>
<feature type="domain" description="Penicillin binding protein A dimerisation" evidence="4">
    <location>
        <begin position="57"/>
        <end position="132"/>
    </location>
</feature>
<feature type="chain" id="PRO_5045611212" evidence="2">
    <location>
        <begin position="23"/>
        <end position="471"/>
    </location>
</feature>
<dbReference type="Proteomes" id="UP001550210">
    <property type="component" value="Unassembled WGS sequence"/>
</dbReference>
<dbReference type="InterPro" id="IPR012338">
    <property type="entry name" value="Beta-lactam/transpept-like"/>
</dbReference>
<gene>
    <name evidence="5" type="ORF">ABZZ21_38290</name>
</gene>
<evidence type="ECO:0000256" key="2">
    <source>
        <dbReference type="SAM" id="SignalP"/>
    </source>
</evidence>
<feature type="signal peptide" evidence="2">
    <location>
        <begin position="1"/>
        <end position="22"/>
    </location>
</feature>
<feature type="domain" description="Penicillin-binding protein transpeptidase" evidence="3">
    <location>
        <begin position="146"/>
        <end position="458"/>
    </location>
</feature>
<evidence type="ECO:0000259" key="4">
    <source>
        <dbReference type="Pfam" id="PF21922"/>
    </source>
</evidence>
<dbReference type="Pfam" id="PF21922">
    <property type="entry name" value="PBP_dimer_2"/>
    <property type="match status" value="1"/>
</dbReference>
<evidence type="ECO:0000313" key="5">
    <source>
        <dbReference type="EMBL" id="MET9850299.1"/>
    </source>
</evidence>
<proteinExistence type="predicted"/>
<protein>
    <submittedName>
        <fullName evidence="5">Penicillin-binding transpeptidase domain-containing protein</fullName>
    </submittedName>
</protein>
<dbReference type="PROSITE" id="PS51257">
    <property type="entry name" value="PROKAR_LIPOPROTEIN"/>
    <property type="match status" value="1"/>
</dbReference>
<keyword evidence="2" id="KW-0732">Signal</keyword>
<dbReference type="InterPro" id="IPR001460">
    <property type="entry name" value="PCN-bd_Tpept"/>
</dbReference>
<accession>A0ABV2V903</accession>
<evidence type="ECO:0000256" key="1">
    <source>
        <dbReference type="SAM" id="MobiDB-lite"/>
    </source>
</evidence>
<organism evidence="5 6">
    <name type="scientific">Streptomyces ossamyceticus</name>
    <dbReference type="NCBI Taxonomy" id="249581"/>
    <lineage>
        <taxon>Bacteria</taxon>
        <taxon>Bacillati</taxon>
        <taxon>Actinomycetota</taxon>
        <taxon>Actinomycetes</taxon>
        <taxon>Kitasatosporales</taxon>
        <taxon>Streptomycetaceae</taxon>
        <taxon>Streptomyces</taxon>
    </lineage>
</organism>
<sequence length="471" mass="46958">MHSTIRGALGVSSALVALAVLSAGCDQGGSPTGSADKPATGDGTRRTDRASSHPGLGDILVGDAPVTGSRRTGEDKAPFERTYTDGALYAAVTGFRSTAFGNAGLESAYGDVLAADASGNASGDVMTTIDPKAQKAAFDALGDRRGAAVALDAESGALLAVVSTPSYDPATFSGHGGADAKAWRALNADRRSPLLNRALREVGAPGGTFHVVVAAAALEKGLYASVDDRTDSPLTYVLPQSTTRVTGASPGCEDAPIARALSLSCDNVFAKMASDLGADELRSVAERFGFNDDALTVPVRVAESVCPRAGVSPPATALTGIGAGDVRATPLAMARVAAAAANGGRVVAPSLVERVTKADGGAVPPKTSGRTGRAVSRGTADALRDALGAAADEVLSGGGDKAGAGTGARAAWVTDGRDGTGSAWFIAYTDGAQGHPVAVAVRVEDQPSGADPRKAAEPAVAVGERLLAALS</sequence>
<dbReference type="InterPro" id="IPR050515">
    <property type="entry name" value="Beta-lactam/transpept"/>
</dbReference>
<dbReference type="EMBL" id="JBEXPZ010000069">
    <property type="protein sequence ID" value="MET9850299.1"/>
    <property type="molecule type" value="Genomic_DNA"/>
</dbReference>
<comment type="caution">
    <text evidence="5">The sequence shown here is derived from an EMBL/GenBank/DDBJ whole genome shotgun (WGS) entry which is preliminary data.</text>
</comment>
<evidence type="ECO:0000259" key="3">
    <source>
        <dbReference type="Pfam" id="PF00905"/>
    </source>
</evidence>
<dbReference type="RefSeq" id="WP_355403380.1">
    <property type="nucleotide sequence ID" value="NZ_JBEGHN010000060.1"/>
</dbReference>
<dbReference type="Gene3D" id="3.40.710.10">
    <property type="entry name" value="DD-peptidase/beta-lactamase superfamily"/>
    <property type="match status" value="1"/>
</dbReference>
<name>A0ABV2V903_9ACTN</name>
<reference evidence="5 6" key="1">
    <citation type="submission" date="2024-06" db="EMBL/GenBank/DDBJ databases">
        <title>The Natural Products Discovery Center: Release of the First 8490 Sequenced Strains for Exploring Actinobacteria Biosynthetic Diversity.</title>
        <authorList>
            <person name="Kalkreuter E."/>
            <person name="Kautsar S.A."/>
            <person name="Yang D."/>
            <person name="Bader C.D."/>
            <person name="Teijaro C.N."/>
            <person name="Fluegel L."/>
            <person name="Davis C.M."/>
            <person name="Simpson J.R."/>
            <person name="Lauterbach L."/>
            <person name="Steele A.D."/>
            <person name="Gui C."/>
            <person name="Meng S."/>
            <person name="Li G."/>
            <person name="Viehrig K."/>
            <person name="Ye F."/>
            <person name="Su P."/>
            <person name="Kiefer A.F."/>
            <person name="Nichols A."/>
            <person name="Cepeda A.J."/>
            <person name="Yan W."/>
            <person name="Fan B."/>
            <person name="Jiang Y."/>
            <person name="Adhikari A."/>
            <person name="Zheng C.-J."/>
            <person name="Schuster L."/>
            <person name="Cowan T.M."/>
            <person name="Smanski M.J."/>
            <person name="Chevrette M.G."/>
            <person name="De Carvalho L.P.S."/>
            <person name="Shen B."/>
        </authorList>
    </citation>
    <scope>NUCLEOTIDE SEQUENCE [LARGE SCALE GENOMIC DNA]</scope>
    <source>
        <strain evidence="5 6">NPDC006434</strain>
    </source>
</reference>
<dbReference type="Pfam" id="PF00905">
    <property type="entry name" value="Transpeptidase"/>
    <property type="match status" value="1"/>
</dbReference>
<dbReference type="PANTHER" id="PTHR30627:SF24">
    <property type="entry name" value="PENICILLIN-BINDING PROTEIN 4B"/>
    <property type="match status" value="1"/>
</dbReference>
<feature type="region of interest" description="Disordered" evidence="1">
    <location>
        <begin position="26"/>
        <end position="79"/>
    </location>
</feature>
<evidence type="ECO:0000313" key="6">
    <source>
        <dbReference type="Proteomes" id="UP001550210"/>
    </source>
</evidence>
<dbReference type="SUPFAM" id="SSF56601">
    <property type="entry name" value="beta-lactamase/transpeptidase-like"/>
    <property type="match status" value="1"/>
</dbReference>
<keyword evidence="6" id="KW-1185">Reference proteome</keyword>
<dbReference type="Gene3D" id="3.90.1310.10">
    <property type="entry name" value="Penicillin-binding protein 2a (Domain 2)"/>
    <property type="match status" value="1"/>
</dbReference>